<reference evidence="2" key="2">
    <citation type="submission" date="2015-03" db="UniProtKB">
        <authorList>
            <consortium name="EnsemblPlants"/>
        </authorList>
    </citation>
    <scope>IDENTIFICATION</scope>
</reference>
<dbReference type="eggNOG" id="KOG2180">
    <property type="taxonomic scope" value="Eukaryota"/>
</dbReference>
<sequence>MEQTVVWMRMAALVHRRAQRKERKSMTVLWIVSVGGEKEAFRKYLEFVELLILSPKDDKQFLDTCFVSNQYVHSVQRSILGEWSGLDYGVELQDTLMLGTDYYLTESGIASLLAEGKVPIGIGNASLTRTLMEFQRIFELKGLKKADQQSILDDFNKHGPGFTEPSVSGAMPQVVPTHLHCRWSLKVPSPEFSEYIKQRRYDLHDVQTYVKFGSRTRTGNVSGTETFPGRKHHRNSTGTLWGRGSSFMEYLK</sequence>
<dbReference type="HOGENOM" id="CLU_1104075_0_0_1"/>
<name>A0A0D3E8Z6_BRAOL</name>
<feature type="region of interest" description="Disordered" evidence="1">
    <location>
        <begin position="220"/>
        <end position="239"/>
    </location>
</feature>
<protein>
    <submittedName>
        <fullName evidence="2">Uncharacterized protein</fullName>
    </submittedName>
</protein>
<evidence type="ECO:0000313" key="3">
    <source>
        <dbReference type="Proteomes" id="UP000032141"/>
    </source>
</evidence>
<dbReference type="STRING" id="109376.A0A0D3E8Z6"/>
<dbReference type="Gramene" id="Bo9g088500.1">
    <property type="protein sequence ID" value="Bo9g088500.1"/>
    <property type="gene ID" value="Bo9g088500"/>
</dbReference>
<organism evidence="2 3">
    <name type="scientific">Brassica oleracea var. oleracea</name>
    <dbReference type="NCBI Taxonomy" id="109376"/>
    <lineage>
        <taxon>Eukaryota</taxon>
        <taxon>Viridiplantae</taxon>
        <taxon>Streptophyta</taxon>
        <taxon>Embryophyta</taxon>
        <taxon>Tracheophyta</taxon>
        <taxon>Spermatophyta</taxon>
        <taxon>Magnoliopsida</taxon>
        <taxon>eudicotyledons</taxon>
        <taxon>Gunneridae</taxon>
        <taxon>Pentapetalae</taxon>
        <taxon>rosids</taxon>
        <taxon>malvids</taxon>
        <taxon>Brassicales</taxon>
        <taxon>Brassicaceae</taxon>
        <taxon>Brassiceae</taxon>
        <taxon>Brassica</taxon>
    </lineage>
</organism>
<evidence type="ECO:0000313" key="2">
    <source>
        <dbReference type="EnsemblPlants" id="Bo9g088500.1"/>
    </source>
</evidence>
<dbReference type="eggNOG" id="KOG1322">
    <property type="taxonomic scope" value="Eukaryota"/>
</dbReference>
<evidence type="ECO:0000256" key="1">
    <source>
        <dbReference type="SAM" id="MobiDB-lite"/>
    </source>
</evidence>
<dbReference type="Proteomes" id="UP000032141">
    <property type="component" value="Chromosome C9"/>
</dbReference>
<dbReference type="EnsemblPlants" id="Bo9g088500.1">
    <property type="protein sequence ID" value="Bo9g088500.1"/>
    <property type="gene ID" value="Bo9g088500"/>
</dbReference>
<dbReference type="Pfam" id="PF25247">
    <property type="entry name" value="LbH_GLGC"/>
    <property type="match status" value="1"/>
</dbReference>
<dbReference type="Gene3D" id="2.160.10.10">
    <property type="entry name" value="Hexapeptide repeat proteins"/>
    <property type="match status" value="1"/>
</dbReference>
<accession>A0A0D3E8Z6</accession>
<proteinExistence type="predicted"/>
<reference evidence="2 3" key="1">
    <citation type="journal article" date="2014" name="Genome Biol.">
        <title>Transcriptome and methylome profiling reveals relics of genome dominance in the mesopolyploid Brassica oleracea.</title>
        <authorList>
            <person name="Parkin I.A."/>
            <person name="Koh C."/>
            <person name="Tang H."/>
            <person name="Robinson S.J."/>
            <person name="Kagale S."/>
            <person name="Clarke W.E."/>
            <person name="Town C.D."/>
            <person name="Nixon J."/>
            <person name="Krishnakumar V."/>
            <person name="Bidwell S.L."/>
            <person name="Denoeud F."/>
            <person name="Belcram H."/>
            <person name="Links M.G."/>
            <person name="Just J."/>
            <person name="Clarke C."/>
            <person name="Bender T."/>
            <person name="Huebert T."/>
            <person name="Mason A.S."/>
            <person name="Pires J.C."/>
            <person name="Barker G."/>
            <person name="Moore J."/>
            <person name="Walley P.G."/>
            <person name="Manoli S."/>
            <person name="Batley J."/>
            <person name="Edwards D."/>
            <person name="Nelson M.N."/>
            <person name="Wang X."/>
            <person name="Paterson A.H."/>
            <person name="King G."/>
            <person name="Bancroft I."/>
            <person name="Chalhoub B."/>
            <person name="Sharpe A.G."/>
        </authorList>
    </citation>
    <scope>NUCLEOTIDE SEQUENCE</scope>
    <source>
        <strain evidence="2 3">cv. TO1000</strain>
    </source>
</reference>
<keyword evidence="3" id="KW-1185">Reference proteome</keyword>
<dbReference type="AlphaFoldDB" id="A0A0D3E8Z6"/>